<dbReference type="SUPFAM" id="SSF81631">
    <property type="entry name" value="PAP/OAS1 substrate-binding domain"/>
    <property type="match status" value="1"/>
</dbReference>
<accession>A0A4Q7MES5</accession>
<sequence length="265" mass="29938">MIQRLFAERAAAIVAEDPGAIGLAAAGSWLSNELDEFSDLDLVLVTKHKVGGDKQRMMAWAQKFGALLSAFTGEHVGEPRLLICLYDDPLLHVDIKFLTLEEFAFRVEDPVILSDVFGQLDQSLRVTTAEWPGPGYQWIEDRFWVWIHYGLTKLGRGEYFEAIDFLSAIRNMVLGPLLLVSQGQLPRGVRKLEKHLPGSILQQLKGTLATHDRASILKAIHTCIEMYRDLRSNLFDSDIQLQTGTEKKVLEYYDEIAELPQKVNN</sequence>
<evidence type="ECO:0000313" key="2">
    <source>
        <dbReference type="Proteomes" id="UP000293874"/>
    </source>
</evidence>
<dbReference type="EMBL" id="SGXA01000005">
    <property type="protein sequence ID" value="RZS65538.1"/>
    <property type="molecule type" value="Genomic_DNA"/>
</dbReference>
<reference evidence="1 2" key="1">
    <citation type="submission" date="2019-02" db="EMBL/GenBank/DDBJ databases">
        <title>Genomic Encyclopedia of Type Strains, Phase IV (KMG-IV): sequencing the most valuable type-strain genomes for metagenomic binning, comparative biology and taxonomic classification.</title>
        <authorList>
            <person name="Goeker M."/>
        </authorList>
    </citation>
    <scope>NUCLEOTIDE SEQUENCE [LARGE SCALE GENOMIC DNA]</scope>
    <source>
        <strain evidence="1 2">DSM 18116</strain>
    </source>
</reference>
<proteinExistence type="predicted"/>
<keyword evidence="2" id="KW-1185">Reference proteome</keyword>
<protein>
    <submittedName>
        <fullName evidence="1">Streptomycin adenylyltransferase</fullName>
    </submittedName>
</protein>
<comment type="caution">
    <text evidence="1">The sequence shown here is derived from an EMBL/GenBank/DDBJ whole genome shotgun (WGS) entry which is preliminary data.</text>
</comment>
<dbReference type="SUPFAM" id="SSF81301">
    <property type="entry name" value="Nucleotidyltransferase"/>
    <property type="match status" value="1"/>
</dbReference>
<dbReference type="AlphaFoldDB" id="A0A4Q7MES5"/>
<name>A0A4Q7MES5_9BACT</name>
<dbReference type="Proteomes" id="UP000293874">
    <property type="component" value="Unassembled WGS sequence"/>
</dbReference>
<organism evidence="1 2">
    <name type="scientific">Pseudobacter ginsenosidimutans</name>
    <dbReference type="NCBI Taxonomy" id="661488"/>
    <lineage>
        <taxon>Bacteria</taxon>
        <taxon>Pseudomonadati</taxon>
        <taxon>Bacteroidota</taxon>
        <taxon>Chitinophagia</taxon>
        <taxon>Chitinophagales</taxon>
        <taxon>Chitinophagaceae</taxon>
        <taxon>Pseudobacter</taxon>
    </lineage>
</organism>
<dbReference type="InterPro" id="IPR043519">
    <property type="entry name" value="NT_sf"/>
</dbReference>
<evidence type="ECO:0000313" key="1">
    <source>
        <dbReference type="EMBL" id="RZS65538.1"/>
    </source>
</evidence>
<dbReference type="GO" id="GO:0016779">
    <property type="term" value="F:nucleotidyltransferase activity"/>
    <property type="evidence" value="ECO:0007669"/>
    <property type="project" value="UniProtKB-KW"/>
</dbReference>
<dbReference type="OrthoDB" id="7375008at2"/>
<keyword evidence="1" id="KW-0808">Transferase</keyword>
<gene>
    <name evidence="1" type="ORF">EV199_5712</name>
</gene>
<dbReference type="Gene3D" id="1.20.120.330">
    <property type="entry name" value="Nucleotidyltransferases domain 2"/>
    <property type="match status" value="1"/>
</dbReference>
<dbReference type="RefSeq" id="WP_130544196.1">
    <property type="nucleotide sequence ID" value="NZ_CP042431.1"/>
</dbReference>
<dbReference type="Gene3D" id="3.30.460.10">
    <property type="entry name" value="Beta Polymerase, domain 2"/>
    <property type="match status" value="1"/>
</dbReference>
<keyword evidence="1" id="KW-0548">Nucleotidyltransferase</keyword>